<dbReference type="GO" id="GO:0005975">
    <property type="term" value="P:carbohydrate metabolic process"/>
    <property type="evidence" value="ECO:0007669"/>
    <property type="project" value="UniProtKB-ARBA"/>
</dbReference>
<feature type="region of interest" description="Disordered" evidence="1">
    <location>
        <begin position="601"/>
        <end position="650"/>
    </location>
</feature>
<accession>A0AAJ4XCF9</accession>
<feature type="region of interest" description="Disordered" evidence="1">
    <location>
        <begin position="446"/>
        <end position="488"/>
    </location>
</feature>
<dbReference type="InterPro" id="IPR013320">
    <property type="entry name" value="ConA-like_dom_sf"/>
</dbReference>
<evidence type="ECO:0000256" key="1">
    <source>
        <dbReference type="SAM" id="MobiDB-lite"/>
    </source>
</evidence>
<dbReference type="Proteomes" id="UP000215355">
    <property type="component" value="Chromosome 1"/>
</dbReference>
<dbReference type="Gene3D" id="2.60.40.10">
    <property type="entry name" value="Immunoglobulins"/>
    <property type="match status" value="1"/>
</dbReference>
<sequence length="1328" mass="144815">MENLFSFKVKEGQILPDTGTLKNLNWKTVGNVGLEETAMKLSDSHVDIELDIPDDQLSEFTLTLELTPDQVNGNKQMIFESEGKPISLYLDPNGNLVSEIESDQGMKTLMSSEPMPEGRPSTIRILKYANGLAELEVNGKVMASDANMGKINNWGKQQFRLGGSFNGSASSFQGSIAKVEMENEAISSSLMQEKAKEVKILSEKIKSVLDIQNARIYIDFNEGRSHLKRIKQVMQSLGIKSIDDLGTLKLEGNKSIKPGDVLIGKKKYNMEDVWHNWAVTFNSASITSKVDILNNNLGNAKSFNHFEIKKTRVPSIPDILNRGGTRRRGLNLGSTNPRSTGINLKDLFKETDGKVELANKTDFKKSFEAINPALWPTLTEGFHVMGGPAVIGQRETVIIAKKIDLTNVHLEVSADVETLTIYAEELICGPDAWIIWKRPGGFTPARTDDPYLNGLPNYDRSKRSRDHNNHTGRQGGRGNDGIAGQNGAAGRNAPNLKLWVKDLKNLPNIDLNGENGIQGGQGQRGGNGGNGEGGRYGLVWFWGSCHIEGGNGGRGGDGGNGGNGGMGGVGGNAGNISIGVLTGTLEQSVTNQRFKWKNQGGQAGFGGPGADGGDGGIGGIAGNGEDCQGARNGDTGAKGQRGYDGPLGQYNGQDGENEFFQFTQADWDEQMTLPFITSASTYEVFPGDKIILKGNIFTNADTFIYDGNVSLEKKLLPDGTMEVTMPADAKGGSKLIYFKRASDNVESNRIIIRIKPQLDEFANGLIPGSVVEVTGKAFLDGAAILINGQSLPTTVSNGGTKLSFTMVGVDAGMQVGVEKSLQVQNPDGMLSNSRVAKVKGVLEIRFKYGHNNLGFHNPDIGKPSWDTFKATFGSSEVWHETIDPIFGHPILTAAFYAFYHYFLKGKGDGGLATGFCTSMSAKVADNMFNENKNISTIQEADIITELTGIHGKLLSKESLLYFHDCGKKAGKNIETTIRQIETTFLKGCDRNNSPLLFFIPSGEVWDSGYYDKLSDSHCIFPYKFIYPDNHPGAQLSADGKTTVNSLDGVQLKVWDCNHHDEDDCFLSFYLENGELRYKYDKKPGFTLSNGITIAMMSNGAYNLADHDMPFSGPLGLSTFVLDFLLSPADIEITDAEGRKTGNFDGKLYSDIPNSHPCYLIPGAYLLPFGQSLTRNIKGTANGIYTYNSIMPDGAMIKLENIETKKDERDILMVNADATQIRLKSQRNKPLGLTFSRVIENEIRSISIKGLQLHETEDVDMTLAPDLSFCRFANPKIMSEVSLEATVMDATKAIKSKLMKSIQVQANADLVFAMSNWKDMNFQLDSIAY</sequence>
<organism evidence="2 3">
    <name type="scientific">Sphingobacterium mizutaii</name>
    <dbReference type="NCBI Taxonomy" id="1010"/>
    <lineage>
        <taxon>Bacteria</taxon>
        <taxon>Pseudomonadati</taxon>
        <taxon>Bacteroidota</taxon>
        <taxon>Sphingobacteriia</taxon>
        <taxon>Sphingobacteriales</taxon>
        <taxon>Sphingobacteriaceae</taxon>
        <taxon>Sphingobacterium</taxon>
    </lineage>
</organism>
<proteinExistence type="predicted"/>
<dbReference type="Pfam" id="PF13385">
    <property type="entry name" value="Laminin_G_3"/>
    <property type="match status" value="1"/>
</dbReference>
<evidence type="ECO:0000313" key="2">
    <source>
        <dbReference type="EMBL" id="SNV51129.1"/>
    </source>
</evidence>
<dbReference type="GO" id="GO:0004553">
    <property type="term" value="F:hydrolase activity, hydrolyzing O-glycosyl compounds"/>
    <property type="evidence" value="ECO:0007669"/>
    <property type="project" value="UniProtKB-ARBA"/>
</dbReference>
<dbReference type="RefSeq" id="WP_093096859.1">
    <property type="nucleotide sequence ID" value="NZ_FNGK01000001.1"/>
</dbReference>
<gene>
    <name evidence="2" type="ORF">SAMEA4412673_02282</name>
</gene>
<feature type="compositionally biased region" description="Gly residues" evidence="1">
    <location>
        <begin position="601"/>
        <end position="622"/>
    </location>
</feature>
<reference evidence="2 3" key="1">
    <citation type="submission" date="2017-06" db="EMBL/GenBank/DDBJ databases">
        <authorList>
            <consortium name="Pathogen Informatics"/>
        </authorList>
    </citation>
    <scope>NUCLEOTIDE SEQUENCE [LARGE SCALE GENOMIC DNA]</scope>
    <source>
        <strain evidence="2 3">NCTC12149</strain>
    </source>
</reference>
<dbReference type="InterPro" id="IPR013783">
    <property type="entry name" value="Ig-like_fold"/>
</dbReference>
<evidence type="ECO:0000313" key="3">
    <source>
        <dbReference type="Proteomes" id="UP000215355"/>
    </source>
</evidence>
<evidence type="ECO:0008006" key="4">
    <source>
        <dbReference type="Google" id="ProtNLM"/>
    </source>
</evidence>
<dbReference type="KEGG" id="smiz:4412673_02282"/>
<dbReference type="Gene3D" id="2.60.120.200">
    <property type="match status" value="1"/>
</dbReference>
<dbReference type="EMBL" id="LT906468">
    <property type="protein sequence ID" value="SNV51129.1"/>
    <property type="molecule type" value="Genomic_DNA"/>
</dbReference>
<dbReference type="SUPFAM" id="SSF49899">
    <property type="entry name" value="Concanavalin A-like lectins/glucanases"/>
    <property type="match status" value="1"/>
</dbReference>
<name>A0AAJ4XCF9_9SPHI</name>
<protein>
    <recommendedName>
        <fullName evidence="4">Concanavalin A-like lectin/glucanases superfamily protein</fullName>
    </recommendedName>
</protein>